<dbReference type="GO" id="GO:0006817">
    <property type="term" value="P:phosphate ion transport"/>
    <property type="evidence" value="ECO:0007669"/>
    <property type="project" value="UniProtKB-KW"/>
</dbReference>
<comment type="subcellular location">
    <subcellularLocation>
        <location evidence="1">Cytoplasm</location>
    </subcellularLocation>
</comment>
<dbReference type="AlphaFoldDB" id="A0A094PP91"/>
<dbReference type="GO" id="GO:0005737">
    <property type="term" value="C:cytoplasm"/>
    <property type="evidence" value="ECO:0007669"/>
    <property type="project" value="UniProtKB-SubCell"/>
</dbReference>
<dbReference type="InterPro" id="IPR038078">
    <property type="entry name" value="PhoU-like_sf"/>
</dbReference>
<dbReference type="EMBL" id="JNSK01000164">
    <property type="protein sequence ID" value="KGA13550.1"/>
    <property type="molecule type" value="Genomic_DNA"/>
</dbReference>
<organism evidence="8">
    <name type="scientific">freshwater metagenome</name>
    <dbReference type="NCBI Taxonomy" id="449393"/>
    <lineage>
        <taxon>unclassified sequences</taxon>
        <taxon>metagenomes</taxon>
        <taxon>ecological metagenomes</taxon>
    </lineage>
</organism>
<accession>A0A094PP91</accession>
<dbReference type="GO" id="GO:0030643">
    <property type="term" value="P:intracellular phosphate ion homeostasis"/>
    <property type="evidence" value="ECO:0007669"/>
    <property type="project" value="InterPro"/>
</dbReference>
<evidence type="ECO:0000256" key="2">
    <source>
        <dbReference type="ARBA" id="ARBA00008107"/>
    </source>
</evidence>
<evidence type="ECO:0000256" key="6">
    <source>
        <dbReference type="ARBA" id="ARBA00022592"/>
    </source>
</evidence>
<gene>
    <name evidence="8" type="ORF">GM50_22080</name>
</gene>
<dbReference type="Gene3D" id="1.20.58.220">
    <property type="entry name" value="Phosphate transport system protein phou homolog 2, domain 2"/>
    <property type="match status" value="1"/>
</dbReference>
<reference evidence="8" key="1">
    <citation type="submission" date="2014-05" db="EMBL/GenBank/DDBJ databases">
        <title>Key roles for freshwater Actinobacteria revealed by deep metagenomic sequencing.</title>
        <authorList>
            <person name="Ghai R."/>
            <person name="Mizuno C.M."/>
            <person name="Picazo A."/>
            <person name="Camacho A."/>
            <person name="Rodriguez-Valera F."/>
        </authorList>
    </citation>
    <scope>NUCLEOTIDE SEQUENCE</scope>
</reference>
<dbReference type="PIRSF" id="PIRSF003107">
    <property type="entry name" value="PhoU"/>
    <property type="match status" value="1"/>
</dbReference>
<dbReference type="NCBIfam" id="TIGR02135">
    <property type="entry name" value="phoU_full"/>
    <property type="match status" value="1"/>
</dbReference>
<evidence type="ECO:0000313" key="8">
    <source>
        <dbReference type="EMBL" id="KGA13550.1"/>
    </source>
</evidence>
<dbReference type="Pfam" id="PF01895">
    <property type="entry name" value="PhoU"/>
    <property type="match status" value="2"/>
</dbReference>
<feature type="domain" description="PhoU" evidence="7">
    <location>
        <begin position="121"/>
        <end position="204"/>
    </location>
</feature>
<keyword evidence="6" id="KW-0592">Phosphate transport</keyword>
<proteinExistence type="inferred from homology"/>
<dbReference type="PANTHER" id="PTHR42930:SF3">
    <property type="entry name" value="PHOSPHATE-SPECIFIC TRANSPORT SYSTEM ACCESSORY PROTEIN PHOU"/>
    <property type="match status" value="1"/>
</dbReference>
<evidence type="ECO:0000256" key="4">
    <source>
        <dbReference type="ARBA" id="ARBA00022448"/>
    </source>
</evidence>
<protein>
    <recommendedName>
        <fullName evidence="7">PhoU domain-containing protein</fullName>
    </recommendedName>
</protein>
<evidence type="ECO:0000256" key="1">
    <source>
        <dbReference type="ARBA" id="ARBA00004496"/>
    </source>
</evidence>
<comment type="subunit">
    <text evidence="3">Homodimer.</text>
</comment>
<dbReference type="SUPFAM" id="SSF109755">
    <property type="entry name" value="PhoU-like"/>
    <property type="match status" value="1"/>
</dbReference>
<evidence type="ECO:0000256" key="3">
    <source>
        <dbReference type="ARBA" id="ARBA00011738"/>
    </source>
</evidence>
<evidence type="ECO:0000259" key="7">
    <source>
        <dbReference type="Pfam" id="PF01895"/>
    </source>
</evidence>
<dbReference type="InterPro" id="IPR028366">
    <property type="entry name" value="PhoU"/>
</dbReference>
<keyword evidence="4" id="KW-0813">Transport</keyword>
<comment type="similarity">
    <text evidence="2">Belongs to the PhoU family.</text>
</comment>
<sequence length="218" mass="24607">MRDSFHDDLDGIGASLVEMGHLVNKAMERATTALLTADLKIAEEIISEDDVIDDLQHDIEARSISLMARQQPVAGDLRTLVTSLRMSADLERMGDLAHHVAKLTRMRYPSAAVPPELVLTLQEMGNVTNRITQKAIKVIETRDLESALQLEKDDDEMDILHRRLFEILLDDSWSHGIETAIDMTLLGRYYERCSDHAVSIARRVYYLVTGEYASEVNN</sequence>
<comment type="caution">
    <text evidence="8">The sequence shown here is derived from an EMBL/GenBank/DDBJ whole genome shotgun (WGS) entry which is preliminary data.</text>
</comment>
<name>A0A094PP91_9ZZZZ</name>
<dbReference type="FunFam" id="1.20.58.220:FF:000004">
    <property type="entry name" value="Phosphate-specific transport system accessory protein PhoU"/>
    <property type="match status" value="1"/>
</dbReference>
<dbReference type="PANTHER" id="PTHR42930">
    <property type="entry name" value="PHOSPHATE-SPECIFIC TRANSPORT SYSTEM ACCESSORY PROTEIN PHOU"/>
    <property type="match status" value="1"/>
</dbReference>
<evidence type="ECO:0000256" key="5">
    <source>
        <dbReference type="ARBA" id="ARBA00022490"/>
    </source>
</evidence>
<dbReference type="GO" id="GO:0045936">
    <property type="term" value="P:negative regulation of phosphate metabolic process"/>
    <property type="evidence" value="ECO:0007669"/>
    <property type="project" value="InterPro"/>
</dbReference>
<keyword evidence="5" id="KW-0963">Cytoplasm</keyword>
<feature type="domain" description="PhoU" evidence="7">
    <location>
        <begin position="16"/>
        <end position="103"/>
    </location>
</feature>
<dbReference type="InterPro" id="IPR026022">
    <property type="entry name" value="PhoU_dom"/>
</dbReference>